<accession>A0A5C2SI11</accession>
<gene>
    <name evidence="2" type="ORF">L227DRAFT_390585</name>
</gene>
<protein>
    <submittedName>
        <fullName evidence="2">Uncharacterized protein</fullName>
    </submittedName>
</protein>
<feature type="region of interest" description="Disordered" evidence="1">
    <location>
        <begin position="131"/>
        <end position="251"/>
    </location>
</feature>
<organism evidence="2 3">
    <name type="scientific">Lentinus tigrinus ALCF2SS1-6</name>
    <dbReference type="NCBI Taxonomy" id="1328759"/>
    <lineage>
        <taxon>Eukaryota</taxon>
        <taxon>Fungi</taxon>
        <taxon>Dikarya</taxon>
        <taxon>Basidiomycota</taxon>
        <taxon>Agaricomycotina</taxon>
        <taxon>Agaricomycetes</taxon>
        <taxon>Polyporales</taxon>
        <taxon>Polyporaceae</taxon>
        <taxon>Lentinus</taxon>
    </lineage>
</organism>
<name>A0A5C2SI11_9APHY</name>
<dbReference type="AlphaFoldDB" id="A0A5C2SI11"/>
<evidence type="ECO:0000313" key="2">
    <source>
        <dbReference type="EMBL" id="RPD63465.1"/>
    </source>
</evidence>
<sequence length="251" mass="26606">MWALVVSALDEFSGFLSTPQSLKLVHTVQWVFYALRELHEKKADLLSPKLIQAMSKFLDMTHEHKGWKSYYHAPTADWIKALKQNLLDDSEQGQTPAADNVQSTSLGTSATLPPVVDSTLVISIPDTLSPVDSEHHAIQGTSPASRDSSTAIMTSPGSESTMGSPEGRTVPEVAPPTTSTGNAPALSNVSCTATVEDAATRTAPGESESPPLDSGVERNGISDSEERAPSDHSSSTSTAPSSFRRDDGDAS</sequence>
<keyword evidence="3" id="KW-1185">Reference proteome</keyword>
<reference evidence="2" key="1">
    <citation type="journal article" date="2018" name="Genome Biol. Evol.">
        <title>Genomics and development of Lentinus tigrinus, a white-rot wood-decaying mushroom with dimorphic fruiting bodies.</title>
        <authorList>
            <person name="Wu B."/>
            <person name="Xu Z."/>
            <person name="Knudson A."/>
            <person name="Carlson A."/>
            <person name="Chen N."/>
            <person name="Kovaka S."/>
            <person name="LaButti K."/>
            <person name="Lipzen A."/>
            <person name="Pennachio C."/>
            <person name="Riley R."/>
            <person name="Schakwitz W."/>
            <person name="Umezawa K."/>
            <person name="Ohm R.A."/>
            <person name="Grigoriev I.V."/>
            <person name="Nagy L.G."/>
            <person name="Gibbons J."/>
            <person name="Hibbett D."/>
        </authorList>
    </citation>
    <scope>NUCLEOTIDE SEQUENCE [LARGE SCALE GENOMIC DNA]</scope>
    <source>
        <strain evidence="2">ALCF2SS1-6</strain>
    </source>
</reference>
<feature type="region of interest" description="Disordered" evidence="1">
    <location>
        <begin position="91"/>
        <end position="110"/>
    </location>
</feature>
<dbReference type="Proteomes" id="UP000313359">
    <property type="component" value="Unassembled WGS sequence"/>
</dbReference>
<proteinExistence type="predicted"/>
<feature type="compositionally biased region" description="Polar residues" evidence="1">
    <location>
        <begin position="176"/>
        <end position="193"/>
    </location>
</feature>
<feature type="compositionally biased region" description="Low complexity" evidence="1">
    <location>
        <begin position="231"/>
        <end position="242"/>
    </location>
</feature>
<evidence type="ECO:0000313" key="3">
    <source>
        <dbReference type="Proteomes" id="UP000313359"/>
    </source>
</evidence>
<dbReference type="EMBL" id="ML122256">
    <property type="protein sequence ID" value="RPD63465.1"/>
    <property type="molecule type" value="Genomic_DNA"/>
</dbReference>
<feature type="compositionally biased region" description="Polar residues" evidence="1">
    <location>
        <begin position="139"/>
        <end position="163"/>
    </location>
</feature>
<evidence type="ECO:0000256" key="1">
    <source>
        <dbReference type="SAM" id="MobiDB-lite"/>
    </source>
</evidence>
<feature type="compositionally biased region" description="Polar residues" evidence="1">
    <location>
        <begin position="92"/>
        <end position="110"/>
    </location>
</feature>